<dbReference type="InterPro" id="IPR000184">
    <property type="entry name" value="Bac_surfAg_D15"/>
</dbReference>
<dbReference type="InterPro" id="IPR050301">
    <property type="entry name" value="NTE"/>
</dbReference>
<dbReference type="Pfam" id="PF01103">
    <property type="entry name" value="Omp85"/>
    <property type="match status" value="1"/>
</dbReference>
<dbReference type="PANTHER" id="PTHR14226">
    <property type="entry name" value="NEUROPATHY TARGET ESTERASE/SWISS CHEESE D.MELANOGASTER"/>
    <property type="match status" value="1"/>
</dbReference>
<keyword evidence="3 6" id="KW-0442">Lipid degradation</keyword>
<dbReference type="CDD" id="cd07205">
    <property type="entry name" value="Pat_PNPLA6_PNPLA7_NTE1_like"/>
    <property type="match status" value="1"/>
</dbReference>
<dbReference type="RefSeq" id="WP_145062556.1">
    <property type="nucleotide sequence ID" value="NZ_CP036287.1"/>
</dbReference>
<dbReference type="Pfam" id="PF01734">
    <property type="entry name" value="Patatin"/>
    <property type="match status" value="1"/>
</dbReference>
<evidence type="ECO:0000313" key="9">
    <source>
        <dbReference type="Proteomes" id="UP000316921"/>
    </source>
</evidence>
<name>A0A518BFG1_9BACT</name>
<dbReference type="Pfam" id="PF07244">
    <property type="entry name" value="POTRA"/>
    <property type="match status" value="1"/>
</dbReference>
<dbReference type="Proteomes" id="UP000316921">
    <property type="component" value="Chromosome"/>
</dbReference>
<sequence length="735" mass="78775">MAPTPFGLLLALAPLLAVNAQEQERPRIGLVLSGGGARGAAHVGVLQVLEDLHVPVDVVVGTSAGSIVGGLYCAGYTPDDIADIFEQADWPSLLSDEVARDQMWFRRRQDDRRFQVDLELGWRGGAPVLPPGLVLGRNVEAFLERLFLPVIGEAEFDRLRLPFRCVATDLGDGSQVVLDSGRLDRAIRASVSLPGVFAPVVIDGRVLVDGGVVDNIPLDVARALGADVLIVVDIASPLATLEGLPSMVGVSGQVLGILMHENQSRSLSDLGPDDILLEPDLADVTLMQFERSGETIALGRSAAEAIAERLADLALDDAAWERWIDDHRRPGSPPRTIGRVTIAGDSSLSDAIVRELADLNEGDPLEPGTLEAARYRLATLDLFERVDIDIDPGDDESEPVDLVLRPREKSWGPHYLRFGLGVSSDLGGGGDLDLGVQHTWRPVNSLGGEWRNEAQVGTRTRLHTEFYQPLDRSLRWYLLPSVTFEQDDLPVIVEQKKVALVDVSSLGAELALGRNLGDWGALQVGYGYARGELRPEIVVPGLLPGSIVVESGQVSAQLTADTLDRITFPSHGLVGNLRWEYSNDSLGADDVTSTLVGALAAPLSIGQLTFQPSIEAGTTFEGESPIGGAFSLGGFQRLSGLGPQELTGNHYGLGVVQSYYQLGARSAQLDFASFVGVTLEVGGIWQREEEIDGSDLLLGGSLFFAFDTFVGPAYFALGFTEGGERSLNIFVGPTF</sequence>
<keyword evidence="5" id="KW-0472">Membrane</keyword>
<dbReference type="PROSITE" id="PS51635">
    <property type="entry name" value="PNPLA"/>
    <property type="match status" value="1"/>
</dbReference>
<feature type="active site" description="Proton acceptor" evidence="6">
    <location>
        <position position="209"/>
    </location>
</feature>
<feature type="domain" description="PNPLA" evidence="7">
    <location>
        <begin position="30"/>
        <end position="222"/>
    </location>
</feature>
<dbReference type="InterPro" id="IPR002641">
    <property type="entry name" value="PNPLA_dom"/>
</dbReference>
<dbReference type="AlphaFoldDB" id="A0A518BFG1"/>
<dbReference type="Gene3D" id="2.40.160.50">
    <property type="entry name" value="membrane protein fhac: a member of the omp85/tpsb transporter family"/>
    <property type="match status" value="1"/>
</dbReference>
<evidence type="ECO:0000259" key="7">
    <source>
        <dbReference type="PROSITE" id="PS51635"/>
    </source>
</evidence>
<evidence type="ECO:0000256" key="1">
    <source>
        <dbReference type="ARBA" id="ARBA00004370"/>
    </source>
</evidence>
<dbReference type="EMBL" id="CP036287">
    <property type="protein sequence ID" value="QDU65702.1"/>
    <property type="molecule type" value="Genomic_DNA"/>
</dbReference>
<feature type="short sequence motif" description="GXGXXG" evidence="6">
    <location>
        <begin position="34"/>
        <end position="39"/>
    </location>
</feature>
<evidence type="ECO:0000313" key="8">
    <source>
        <dbReference type="EMBL" id="QDU65702.1"/>
    </source>
</evidence>
<evidence type="ECO:0000256" key="3">
    <source>
        <dbReference type="ARBA" id="ARBA00022963"/>
    </source>
</evidence>
<feature type="short sequence motif" description="DGA/G" evidence="6">
    <location>
        <begin position="209"/>
        <end position="211"/>
    </location>
</feature>
<evidence type="ECO:0000256" key="2">
    <source>
        <dbReference type="ARBA" id="ARBA00022801"/>
    </source>
</evidence>
<dbReference type="GO" id="GO:0016787">
    <property type="term" value="F:hydrolase activity"/>
    <property type="evidence" value="ECO:0007669"/>
    <property type="project" value="UniProtKB-UniRule"/>
</dbReference>
<dbReference type="InterPro" id="IPR016035">
    <property type="entry name" value="Acyl_Trfase/lysoPLipase"/>
</dbReference>
<evidence type="ECO:0000256" key="6">
    <source>
        <dbReference type="PROSITE-ProRule" id="PRU01161"/>
    </source>
</evidence>
<keyword evidence="9" id="KW-1185">Reference proteome</keyword>
<feature type="short sequence motif" description="GXSXG" evidence="6">
    <location>
        <begin position="61"/>
        <end position="65"/>
    </location>
</feature>
<organism evidence="8 9">
    <name type="scientific">Engelhardtia mirabilis</name>
    <dbReference type="NCBI Taxonomy" id="2528011"/>
    <lineage>
        <taxon>Bacteria</taxon>
        <taxon>Pseudomonadati</taxon>
        <taxon>Planctomycetota</taxon>
        <taxon>Planctomycetia</taxon>
        <taxon>Planctomycetia incertae sedis</taxon>
        <taxon>Engelhardtia</taxon>
    </lineage>
</organism>
<reference evidence="8 9" key="1">
    <citation type="submission" date="2019-02" db="EMBL/GenBank/DDBJ databases">
        <title>Deep-cultivation of Planctomycetes and their phenomic and genomic characterization uncovers novel biology.</title>
        <authorList>
            <person name="Wiegand S."/>
            <person name="Jogler M."/>
            <person name="Boedeker C."/>
            <person name="Pinto D."/>
            <person name="Vollmers J."/>
            <person name="Rivas-Marin E."/>
            <person name="Kohn T."/>
            <person name="Peeters S.H."/>
            <person name="Heuer A."/>
            <person name="Rast P."/>
            <person name="Oberbeckmann S."/>
            <person name="Bunk B."/>
            <person name="Jeske O."/>
            <person name="Meyerdierks A."/>
            <person name="Storesund J.E."/>
            <person name="Kallscheuer N."/>
            <person name="Luecker S."/>
            <person name="Lage O.M."/>
            <person name="Pohl T."/>
            <person name="Merkel B.J."/>
            <person name="Hornburger P."/>
            <person name="Mueller R.-W."/>
            <person name="Bruemmer F."/>
            <person name="Labrenz M."/>
            <person name="Spormann A.M."/>
            <person name="Op den Camp H."/>
            <person name="Overmann J."/>
            <person name="Amann R."/>
            <person name="Jetten M.S.M."/>
            <person name="Mascher T."/>
            <person name="Medema M.H."/>
            <person name="Devos D.P."/>
            <person name="Kaster A.-K."/>
            <person name="Ovreas L."/>
            <person name="Rohde M."/>
            <person name="Galperin M.Y."/>
            <person name="Jogler C."/>
        </authorList>
    </citation>
    <scope>NUCLEOTIDE SEQUENCE [LARGE SCALE GENOMIC DNA]</scope>
    <source>
        <strain evidence="8 9">Pla133</strain>
    </source>
</reference>
<dbReference type="PANTHER" id="PTHR14226:SF29">
    <property type="entry name" value="NEUROPATHY TARGET ESTERASE SWS"/>
    <property type="match status" value="1"/>
</dbReference>
<comment type="subcellular location">
    <subcellularLocation>
        <location evidence="1">Membrane</location>
    </subcellularLocation>
</comment>
<keyword evidence="2 6" id="KW-0378">Hydrolase</keyword>
<protein>
    <submittedName>
        <fullName evidence="8">NTE family protein RssA</fullName>
    </submittedName>
</protein>
<dbReference type="SUPFAM" id="SSF52151">
    <property type="entry name" value="FabD/lysophospholipase-like"/>
    <property type="match status" value="1"/>
</dbReference>
<dbReference type="Gene3D" id="3.40.1090.10">
    <property type="entry name" value="Cytosolic phospholipase A2 catalytic domain"/>
    <property type="match status" value="2"/>
</dbReference>
<accession>A0A518BFG1</accession>
<dbReference type="InterPro" id="IPR010827">
    <property type="entry name" value="BamA/TamA_POTRA"/>
</dbReference>
<dbReference type="GO" id="GO:0016042">
    <property type="term" value="P:lipid catabolic process"/>
    <property type="evidence" value="ECO:0007669"/>
    <property type="project" value="UniProtKB-UniRule"/>
</dbReference>
<gene>
    <name evidence="8" type="primary">rssA_1</name>
    <name evidence="8" type="ORF">Pla133_07670</name>
</gene>
<evidence type="ECO:0000256" key="4">
    <source>
        <dbReference type="ARBA" id="ARBA00023098"/>
    </source>
</evidence>
<evidence type="ECO:0000256" key="5">
    <source>
        <dbReference type="ARBA" id="ARBA00023136"/>
    </source>
</evidence>
<dbReference type="KEGG" id="pbap:Pla133_07670"/>
<proteinExistence type="predicted"/>
<keyword evidence="4 6" id="KW-0443">Lipid metabolism</keyword>
<dbReference type="GO" id="GO:0019867">
    <property type="term" value="C:outer membrane"/>
    <property type="evidence" value="ECO:0007669"/>
    <property type="project" value="InterPro"/>
</dbReference>
<feature type="active site" description="Nucleophile" evidence="6">
    <location>
        <position position="63"/>
    </location>
</feature>
<dbReference type="Gene3D" id="3.10.20.310">
    <property type="entry name" value="membrane protein fhac"/>
    <property type="match status" value="1"/>
</dbReference>